<feature type="compositionally biased region" description="Low complexity" evidence="1">
    <location>
        <begin position="170"/>
        <end position="183"/>
    </location>
</feature>
<dbReference type="Pfam" id="PF12030">
    <property type="entry name" value="DUF3517"/>
    <property type="match status" value="1"/>
</dbReference>
<dbReference type="GO" id="GO:0005829">
    <property type="term" value="C:cytosol"/>
    <property type="evidence" value="ECO:0007669"/>
    <property type="project" value="TreeGrafter"/>
</dbReference>
<dbReference type="InterPro" id="IPR021905">
    <property type="entry name" value="DUF3517"/>
</dbReference>
<dbReference type="InterPro" id="IPR038765">
    <property type="entry name" value="Papain-like_cys_pep_sf"/>
</dbReference>
<feature type="region of interest" description="Disordered" evidence="1">
    <location>
        <begin position="1"/>
        <end position="185"/>
    </location>
</feature>
<dbReference type="InterPro" id="IPR001394">
    <property type="entry name" value="Peptidase_C19_UCH"/>
</dbReference>
<gene>
    <name evidence="3" type="ORF">FKW77_000568</name>
</gene>
<feature type="compositionally biased region" description="Polar residues" evidence="1">
    <location>
        <begin position="109"/>
        <end position="121"/>
    </location>
</feature>
<feature type="compositionally biased region" description="Polar residues" evidence="1">
    <location>
        <begin position="130"/>
        <end position="143"/>
    </location>
</feature>
<dbReference type="OrthoDB" id="420187at2759"/>
<dbReference type="SUPFAM" id="SSF54001">
    <property type="entry name" value="Cysteine proteinases"/>
    <property type="match status" value="1"/>
</dbReference>
<reference evidence="3 4" key="1">
    <citation type="submission" date="2019-07" db="EMBL/GenBank/DDBJ databases">
        <title>Finished genome of Venturia effusa.</title>
        <authorList>
            <person name="Young C.A."/>
            <person name="Cox M.P."/>
            <person name="Ganley A.R.D."/>
            <person name="David W.J."/>
        </authorList>
    </citation>
    <scope>NUCLEOTIDE SEQUENCE [LARGE SCALE GENOMIC DNA]</scope>
    <source>
        <strain evidence="4">albino</strain>
    </source>
</reference>
<evidence type="ECO:0000313" key="4">
    <source>
        <dbReference type="Proteomes" id="UP000316270"/>
    </source>
</evidence>
<keyword evidence="4" id="KW-1185">Reference proteome</keyword>
<dbReference type="InterPro" id="IPR050164">
    <property type="entry name" value="Peptidase_C19"/>
</dbReference>
<protein>
    <recommendedName>
        <fullName evidence="2">USP domain-containing protein</fullName>
    </recommendedName>
</protein>
<feature type="compositionally biased region" description="Basic and acidic residues" evidence="1">
    <location>
        <begin position="73"/>
        <end position="90"/>
    </location>
</feature>
<dbReference type="Proteomes" id="UP000316270">
    <property type="component" value="Chromosome 12"/>
</dbReference>
<evidence type="ECO:0000259" key="2">
    <source>
        <dbReference type="PROSITE" id="PS50235"/>
    </source>
</evidence>
<evidence type="ECO:0000256" key="1">
    <source>
        <dbReference type="SAM" id="MobiDB-lite"/>
    </source>
</evidence>
<evidence type="ECO:0000313" key="3">
    <source>
        <dbReference type="EMBL" id="QDS74706.1"/>
    </source>
</evidence>
<organism evidence="3 4">
    <name type="scientific">Venturia effusa</name>
    <dbReference type="NCBI Taxonomy" id="50376"/>
    <lineage>
        <taxon>Eukaryota</taxon>
        <taxon>Fungi</taxon>
        <taxon>Dikarya</taxon>
        <taxon>Ascomycota</taxon>
        <taxon>Pezizomycotina</taxon>
        <taxon>Dothideomycetes</taxon>
        <taxon>Pleosporomycetidae</taxon>
        <taxon>Venturiales</taxon>
        <taxon>Venturiaceae</taxon>
        <taxon>Venturia</taxon>
    </lineage>
</organism>
<dbReference type="GO" id="GO:0004843">
    <property type="term" value="F:cysteine-type deubiquitinase activity"/>
    <property type="evidence" value="ECO:0007669"/>
    <property type="project" value="InterPro"/>
</dbReference>
<feature type="compositionally biased region" description="Basic and acidic residues" evidence="1">
    <location>
        <begin position="26"/>
        <end position="35"/>
    </location>
</feature>
<feature type="domain" description="USP" evidence="2">
    <location>
        <begin position="1669"/>
        <end position="2032"/>
    </location>
</feature>
<accession>A0A517LGJ8</accession>
<dbReference type="STRING" id="50376.A0A517LGJ8"/>
<dbReference type="InterPro" id="IPR018200">
    <property type="entry name" value="USP_CS"/>
</dbReference>
<dbReference type="PROSITE" id="PS00973">
    <property type="entry name" value="USP_2"/>
    <property type="match status" value="1"/>
</dbReference>
<dbReference type="Gene3D" id="3.90.70.10">
    <property type="entry name" value="Cysteine proteinases"/>
    <property type="match status" value="1"/>
</dbReference>
<dbReference type="PANTHER" id="PTHR24006:SF827">
    <property type="entry name" value="UBIQUITIN CARBOXYL-TERMINAL HYDROLASE 34"/>
    <property type="match status" value="1"/>
</dbReference>
<dbReference type="EMBL" id="CP042196">
    <property type="protein sequence ID" value="QDS74706.1"/>
    <property type="molecule type" value="Genomic_DNA"/>
</dbReference>
<dbReference type="PANTHER" id="PTHR24006">
    <property type="entry name" value="UBIQUITIN CARBOXYL-TERMINAL HYDROLASE"/>
    <property type="match status" value="1"/>
</dbReference>
<sequence length="2664" mass="302648">MDDLVEPSNGHEQSGNVSLRAASSEHSLHPRRDSNEDADEMSTRKRPRLGNLTEPRAATTSPSSETTILPEGVRSRSDHEDNIGTPDRDFQTAPGTPKHNSDTKLEGQHNLQSSTTPSRITINIREPSSGAATNSDNSSSTEMRTLPAKSAELQSQNQDPEPNVEDCRSRSSPQQYSPGSSSSIEIEKVTSVNDIDMDTGQATMVNGMGEDTIISDVLERFPYADQRDGYQGAANLYLSHVECQPTIDQDSLGRLTAWLTEQCHYFETRKCLWARFYYEERLFWDTIGKIFSKLLSRQYDELRISGQTDTNANVCSEDCFGSFSVRSDQLSVVLELFFRAQIRVANLLIQVDSAMINVNYASGNSGEMRPLSWRHLFAINKLFAEVQNQDEHDYLPAVLQDRYGLQMEGIRIAVCVDFINLGGMQNLKDFACTIVDHLSKEERKFGICLGYAIELAGALSKLLPEQIQKWGKSINQKTQLLARHLSGIFDAATKPLVHSIDKQQDPLNSEVRKVIVDGLASVLHAAITLDPKLADTFMHHFLDRTTPLTKEHPDVVPLIWKIKLTKRYISKGRMDLRIQGIDIMQSSLIFFFQAHRNDNHQGDSLRVENVAELLKFVADVLLEEKITEYLVGVESHPQLIMRGYNAVGFLAVTNKFDSTQADLIWKSVVSSQDPRVVDAILFMLEQLTKQLTNFDEDVYFCKKILDHSLHYALPAMSSRACSFYTTFLEVLRNEYKILPLGYHVKEEHYNSSILPLRLCLCLVQEFSPTAIQGHSAIGIFGDALSTLGHLSTLTTPSIRKDMYAKCMDSLKTNMQSSESVSDNTPAYIHAMLSMIKDNPDDLNYLAVEVRVLPTLMYDFCTYVSRARSSSQATDNENLSQALEPRLELILKVVMLDHQTLKEEQTQIFWNHLVGSSALNHASRNIGWRVLTAFASDSKGDNPFLKRCYMDFLSPTKLDPAYFTPAFFSFVIHITKYKIGLECEGPRVILADGHSLDMPGTDLLWRAILTAGRNAGEESAMEFLASCYVDSHWSQNDLSGSLSATQINLVQDCLVKLKRAHRQLRSRIDMDIIAGETNEIKKHKASQAELTFLRTLNILSRVLINIRKLHRSRPTSPMDIQSTTERPAFRGKEVKIRCSFYKTGTGNSIQRDVYIGEDDTALQLHRRIIRMASEFDMASYKIIWSGRILSLLLKPRETLKDMKLTNITSFIVKEGQGPRDHHATRVTPSKHGQTPFEKQIAFCFRDFYSLMDADDAVSEAMFDFFSNFPKFESIKTLVQCKVAPIDQIFPYGQMYKIQYSFQCLTEVLQDMTEDNKLEDDFVLHGVHLIESFLTEGGEDNLTQTMQTKDLVLASAAIAGLFDFLTNREVNAVTVPFLRPKALVDKVCLILSSSFDYDEHRQLVLDSYEFLLKICRISPIAWQTFSESNDFPGKVNAFHQRLLLGPKPMPQPVRQAVRNMIKTFIERFTPLAHLTKHDLIKFFWSNISPLLLQTQSQPYECVQVFEIAEILLDTENFLHLALSQEPLMSCFRNWSKLLAEHKHDEIVGQDNPDPIIRGFSSLIRLCGRALPMAVTGLAAQRLVLQIWHKFLFPRRNIVFGDETQVTEVLPVLESSTRQSMLELITSLVSGRQDLLEDLLRIAEEPKLGEHFNSQRWSIDRSIMLRSPAGFVGMRNLSNTCYMNSLMTQLFMNPGFRAFILRCRPSSAASTSKLVLETQNLFARMQNGYTRAADATDFTCRIKTPLDESIDVREQMDVDEFMNTLFQRWEEQMLTSESKEEFRTFYHGKIVQQIKSQECEHVSERDDTFLAIQCDVQGKTKLEESLQAYIEGDFMQGGEDYSPRGECTTDTEQTTNISANRAESSSMQSNGAVNATRWLHACANVVRTCLKEVPDHLILQLKRFDYELGFGGGRRTKINDLFEFPMSLDMSRYKFDYVSDRDSTVAEDTFDLVGVIVHKGAADHGHYVSYIRARPTLPNRPPLWVQFDDAEVTTWQPRDIAEACFGGMPTSKDSQGQYSYGPKQWNAYMLFYQRQSTIDRQTWPSPPGTSNPQHVVVPEELERVVEDENFSILQQYCLFDGAHREFVLGLLNKLAESTSIMDSHKKDILNVALEYICNVWARTKDLPRFEDAIDSLKSVCSKDEICCFLVLVWFAAGQHLRVILTQCGQTKVRQHIRSLIANCLETIRDNAELYGADVSKKRPSFRGVGASSIITTLANMAPQDLAKNGRAWEEYFGLLVDIAKLGAQECWILIHEGILLVCIELFMFHWEPALSTTYARINDLYRKRPNPPPPNNLIWLVALLLERIDWNAAPGCMSSQQRLRAFDAVSGLVPLLGEEEALLSEYNAKELSLVWLTDLFEKWDTHKEQEIDDFAPGQIIKCLMRSEHTMAQNVAQTLQNNIEQYETTHRDPYMRATCYVMQYARSKDIVRDMTLFMAKTSRKLTPQTDMEGHNVKMCLEYFQALFRAYTDGLDCGIQEPAFFWRTYLSSVDTWAPCLLTFEKNYKIAMKTSRLLHESIFKDIPAFEHLSAKEVSLEKRRATAIRRLFLKCAGRAQDVMQHGEASQRALGPITGVMKSCFDYVSLVANGSNESLRELRDVSDEELVYQYDEYRDTYNSLPAFSPDDDMNGSGQLGFAGAEWEDAELVDDIEASELTDVEISDEELAG</sequence>
<dbReference type="Pfam" id="PF00443">
    <property type="entry name" value="UCH"/>
    <property type="match status" value="1"/>
</dbReference>
<name>A0A517LGJ8_9PEZI</name>
<dbReference type="GO" id="GO:0005634">
    <property type="term" value="C:nucleus"/>
    <property type="evidence" value="ECO:0007669"/>
    <property type="project" value="TreeGrafter"/>
</dbReference>
<feature type="compositionally biased region" description="Polar residues" evidence="1">
    <location>
        <begin position="58"/>
        <end position="67"/>
    </location>
</feature>
<proteinExistence type="predicted"/>
<dbReference type="PROSITE" id="PS50235">
    <property type="entry name" value="USP_3"/>
    <property type="match status" value="1"/>
</dbReference>
<dbReference type="GO" id="GO:0016579">
    <property type="term" value="P:protein deubiquitination"/>
    <property type="evidence" value="ECO:0007669"/>
    <property type="project" value="InterPro"/>
</dbReference>
<dbReference type="InterPro" id="IPR028889">
    <property type="entry name" value="USP"/>
</dbReference>